<organism evidence="3 4">
    <name type="scientific">Pandoraea communis</name>
    <dbReference type="NCBI Taxonomy" id="2508297"/>
    <lineage>
        <taxon>Bacteria</taxon>
        <taxon>Pseudomonadati</taxon>
        <taxon>Pseudomonadota</taxon>
        <taxon>Betaproteobacteria</taxon>
        <taxon>Burkholderiales</taxon>
        <taxon>Burkholderiaceae</taxon>
        <taxon>Pandoraea</taxon>
    </lineage>
</organism>
<name>A0A5E4V4D3_9BURK</name>
<dbReference type="Gene3D" id="2.150.10.10">
    <property type="entry name" value="Serralysin-like metalloprotease, C-terminal"/>
    <property type="match status" value="5"/>
</dbReference>
<evidence type="ECO:0000259" key="2">
    <source>
        <dbReference type="Pfam" id="PF06594"/>
    </source>
</evidence>
<gene>
    <name evidence="3" type="primary">cya_2</name>
    <name evidence="3" type="ORF">PCO31111_02456</name>
</gene>
<keyword evidence="1" id="KW-0106">Calcium</keyword>
<dbReference type="GO" id="GO:0005509">
    <property type="term" value="F:calcium ion binding"/>
    <property type="evidence" value="ECO:0007669"/>
    <property type="project" value="InterPro"/>
</dbReference>
<accession>A0A5E4V4D3</accession>
<proteinExistence type="predicted"/>
<dbReference type="InterPro" id="IPR001343">
    <property type="entry name" value="Hemolysn_Ca-bd"/>
</dbReference>
<protein>
    <submittedName>
        <fullName evidence="3">Bifunctional hemolysin/adenylate cyclase</fullName>
    </submittedName>
</protein>
<keyword evidence="4" id="KW-1185">Reference proteome</keyword>
<evidence type="ECO:0000313" key="3">
    <source>
        <dbReference type="EMBL" id="VVE07118.1"/>
    </source>
</evidence>
<dbReference type="PANTHER" id="PTHR39431">
    <property type="entry name" value="FRPA/C-RELATED PROTEIN"/>
    <property type="match status" value="1"/>
</dbReference>
<dbReference type="RefSeq" id="WP_150585148.1">
    <property type="nucleotide sequence ID" value="NZ_CABPSE010000007.1"/>
</dbReference>
<feature type="domain" description="Haemolysin-type calcium binding-related" evidence="2">
    <location>
        <begin position="958"/>
        <end position="994"/>
    </location>
</feature>
<dbReference type="Proteomes" id="UP000383971">
    <property type="component" value="Unassembled WGS sequence"/>
</dbReference>
<dbReference type="InterPro" id="IPR010566">
    <property type="entry name" value="Haemolys_ca-bd"/>
</dbReference>
<evidence type="ECO:0000313" key="4">
    <source>
        <dbReference type="Proteomes" id="UP000383971"/>
    </source>
</evidence>
<dbReference type="SUPFAM" id="SSF51120">
    <property type="entry name" value="beta-Roll"/>
    <property type="match status" value="10"/>
</dbReference>
<dbReference type="Pfam" id="PF06594">
    <property type="entry name" value="HCBP_related"/>
    <property type="match status" value="3"/>
</dbReference>
<dbReference type="EMBL" id="CABPSE010000007">
    <property type="protein sequence ID" value="VVE07118.1"/>
    <property type="molecule type" value="Genomic_DNA"/>
</dbReference>
<feature type="domain" description="Haemolysin-type calcium binding-related" evidence="2">
    <location>
        <begin position="1471"/>
        <end position="1499"/>
    </location>
</feature>
<sequence length="2429" mass="249826">MDSIVAQTGAQTGDSIMSLSQVQVDTINLYIEQSNAGVPGSLPAGYLYVRSIVLDQIASGDTNPDLATMANWLQSAASINANDGSGVSEFVRGATEGFGTLIGKPVSDAKFQTVSDDLALRVLSRIAGDGYVTSALSTINTDVGTAVAAFNFPDFGWAGALGDFVPTWAGGLGVHAVSISGTNPLTGETSDIPEIYDATQNANITLVVMANLMGVSRILGSGASQAYESSMSSVGNYLAQMYNIQPPDFNSLVSTLAGATWDSAIAVARAGQSITQAIAPLLNSTDLGRNLYGQMMQTVGAVLSNENASSQAMSDAFAKLIMDIAKSVDPARDSSFGDSWGELGALVAARADLSAANKAKDPLVLDLSGNGINLTGLSSNSPYFDIAANGFARRTAWIGEGTGILVFAPSAGGIVTGKQLVTSFTQLAQLDSNGDGIIDASDPGFSTLRVWIDANGDAITQSGELRTLADLGIASISLSTSSGAGQISGNSVDAIGSYTLLDGTTRSIAAVSLVNNPSLTIPDEHVDISDAVAALPQLSGHGTLTDLRSAMMASPALQTAVQAFLGLSSSASASAVKQAAEQILLTWTGSNASAGDEFARTSFVQRYIGEQFTNLIMASYHAQPSMNQAWNSLFDASLARLILQSASAAARLPEFRYDAINDLVVPVTDIVTSLHDAYARLGAISSTNFADWELVLRTADAYRFEIGLSADSLAMLTAAATTTQVGAIANAIATNLQVGFVGDGLAITGTPIGEVIYAGQGVSVLVGGGGGDTFTDASIDHDTFVYNLGDGSVHIQEFDDFAVHPSNVLEFGEGISKSDVSIFTDVNGNVIFRLISGESVTVDGMANKSNYGVQSVRFSDGSSWTRSQVIAFSVGPTGVVSLHDVAGTLAADLLDGGPGSAYAEGLGGDDTFVFNAGYGRLEIVEQKTKSSDASVLRLGAGIAQSSVKVSADREGNAIVVIGNEGDVVQIDGMFASDSKGVQSIAFADGTSWTVGEIVEREVAAATNAADILGGTGAGEFFDGKGGADFIAGGGGGDTFAFNLGYGALEIYELESGSSVNILRFGPGISADSIAVRIGDLGEILIYDGIAGDVVQLDGMLDSASAGVQEAHFADGSVLTRKQLLSKTATGTPGSDHLNGTTGADLFDGRGGMDVVTGYGGNDTFVFNKGYGVLEIIEADTSVGHQNILSLGVGINPSDVLVSGDVYGSGVLLTIGTDRIDIRNLLLNPAQFGVDRVVFDDGTVWTGVDLVAKARAIEGTVGNDTLFGTYGADHIDGHGGNDRIFGQGGADTIVFNQGYGLLEINEVDYTNVSTSVLQLGVGIDVANVHVSINSGGGVELSFADDRIVIDDMTVAGASAGVSEVRFADGTVWSRSETLAKAWQQIGTVGNDILFGTSDAETFDGKGGNDLVVGKGGADTFYFNAGYGSLEIIEQPTGSFSGNTLQFGGGIYPGDVSVHADAFSNIVLQIGIDRVTISGMAGSGPNGIDRVMFANGTVWTYGDIMSMARNVIGTPGNDALDGTSGDDYIDGKGGRDFAAGAGGADTFYFGQGYGALEIADFREGAVLQLGDGLSPEQAAVSIVDENSILLTFSTGDSVRIDRMFSMASQGVDEIRFADGTVWSAAAVIAKATTFIGSGGNDSLVGTSHGDLFDGRGGDDTVIGAGGADTFTFNPGYGRLRIDESDYVNLPTSTIQFGEGISPGSISISNLGGDLILQSGTDKITVVSMAKSATAGVSAASFADGSVWTRDQLLTSLRNVQGTSGNDSLFGTYLGDYFDGHGGDDVVTGYGGGDTIVFNAGYGNLEINELDSGADPHNVLLLGPGISPDSISVSIDVQTSGFVLTDGVKGDRVLLSGAAYASTRGVQIIQFADGTTWTQSDLMSKVGTIGTLGNDSLVGTSAAEYFDGRGGDDTIIGGGGADTFFFDAGYGALQITAADFSSAISVLQFGAEIDKSSLSVKAATNGDILIRTGEDGDIVTLTNGELTWAGVQQVRFSDGTTWTGDELRAMAIAPTTGADTIISYVPGHYFDGLGGGDYESGSGNDTFIYNPGYGALEISDYASSGVTNVLRFGASIVPESITVNVDEKNGVRISDGIAGDVITIDKMAMIPGTFGVQEVQFADGTVWTAADLMAKVKPADGTIGNDHLIGTAAPELFDGLGGDDTIDGGGGGDTVVFNPGYGKLLVNEFDFSGNVITNVLRFGSGIAPSDLQVKGGADLGVTITDGVAGDQIQLTYGLAPFMAGFQEFEFSDGSVWTLADILQRLDTGTTGNDVIFGAYGTNDKFDGLGGNDTINGNGGEDTYVFHPTYGQLNIVNGLAFNPGATGELDLDGVNTNQMWLGRVGDDLKVSIMGTDSAVTIESWYANDANKLARIDITGVPGGDLILDSQIDQLVQAMAAFSASQPGFDPTSTANPAITDQTLLAAVSAAWHQ</sequence>
<feature type="domain" description="Haemolysin-type calcium binding-related" evidence="2">
    <location>
        <begin position="1592"/>
        <end position="1623"/>
    </location>
</feature>
<dbReference type="PANTHER" id="PTHR39431:SF1">
    <property type="entry name" value="FRPA_C-RELATED PROTEIN"/>
    <property type="match status" value="1"/>
</dbReference>
<evidence type="ECO:0000256" key="1">
    <source>
        <dbReference type="ARBA" id="ARBA00022837"/>
    </source>
</evidence>
<reference evidence="3 4" key="1">
    <citation type="submission" date="2019-08" db="EMBL/GenBank/DDBJ databases">
        <authorList>
            <person name="Peeters C."/>
        </authorList>
    </citation>
    <scope>NUCLEOTIDE SEQUENCE [LARGE SCALE GENOMIC DNA]</scope>
    <source>
        <strain evidence="3 4">LMG 31111</strain>
    </source>
</reference>
<dbReference type="Pfam" id="PF00353">
    <property type="entry name" value="HemolysinCabind"/>
    <property type="match status" value="9"/>
</dbReference>
<dbReference type="InterPro" id="IPR011049">
    <property type="entry name" value="Serralysin-like_metalloprot_C"/>
</dbReference>